<dbReference type="OrthoDB" id="5436999at2"/>
<dbReference type="InterPro" id="IPR043128">
    <property type="entry name" value="Rev_trsase/Diguanyl_cyclase"/>
</dbReference>
<dbReference type="EMBL" id="CP001197">
    <property type="protein sequence ID" value="ACL10020.1"/>
    <property type="molecule type" value="Genomic_DNA"/>
</dbReference>
<dbReference type="CDD" id="cd01949">
    <property type="entry name" value="GGDEF"/>
    <property type="match status" value="1"/>
</dbReference>
<feature type="compositionally biased region" description="Low complexity" evidence="1">
    <location>
        <begin position="36"/>
        <end position="45"/>
    </location>
</feature>
<dbReference type="SMART" id="SM00267">
    <property type="entry name" value="GGDEF"/>
    <property type="match status" value="1"/>
</dbReference>
<sequence length="1076" mass="116279">MLREPSGVHTMPGTAESHAEPHADPERSAMAEAMASPNAPRRPALSPLPPPPCVAGDGLFAGLPDLAAMLGKPAPDAVQEEPGAPPAPDTSGAISATDSTTQDSPSGASASGPRGPDQASVGRFWPHGDLAAQFGTAGIGVCVFDPAGQLLYMNGRMADLLGCGPEGIPSLFCARLVGLEGTADVLALFLRVASGQDEGGSVRKRFLRGDGGTMLASVTLYAVHDALGLPLHVVHLVRPLERTERSERGGDRSEALARRRFDDVPFPVGWSATDGAQTPGTARPDRYRAALHLIAHATLHEADPDSLGAAFTRIFRSLLPGEPPELVVYPGDGSRTVYSSAEAAGRKDAAPPCDLAARVYLRGETVRVDAEELRELAELGECLLPDPVPAHWLGVPLRTRTGEVLGAMVCQVAGGEDAERVGPGTQPVQPDQAERAERMEQVGTQPLPRPVPARVRPGFSAEDRRLLELVSGHVADALAARRDLGRRALDEVRYRASFMDAVAGMALLDAGGRLLAVNRAFEAAFGYPDGVLAGTDLRDLLPPDVAGQALREFGGLWLSVSAIRAAAGMGEAAGGMVETSWPFLRADGEKRWMQQSLRILPGEAGHPPCALLQVTPLEGGNGRAGRDPATRDEERMTQTAFHDVLTGLPNRVLLLDRVESALKRARRHDHYRFAVLFLDIDRFKVVNESLGHRAGDELLRLFSDRVLPCLREVDTLARCGGDEFAVLLDDVEDTAEVGTIVERIQDALRTPFPVHDTEVYMAASIGVVVRARQYASAEDILRDADLAMFRAKESGKGRYELFDEDVPSAAPDKLRRENELRRAMERGEIELYFQPVVSLRTARITGLEALVRWNHPDLGLLSPSEFIPLAEESGLIYHLDRHVLELGCASVRALRERAGPAAEFALNLNISARSFRRWNMVESYSSVILESGCNPLDVRLEITESLLLTGVDAVTDKLWKFKELGVSLVLDDFGTGYSSLNYLRQFPMDMIKIDKSFTSRVHEEKAAYGIVQSIVSLGRGLGLGVVAEGIERPEQAEVLLELGCLYGQGFLYSRPLPFDRTAKLLERRCPLPLSAG</sequence>
<dbReference type="InterPro" id="IPR000014">
    <property type="entry name" value="PAS"/>
</dbReference>
<reference evidence="5" key="1">
    <citation type="submission" date="2008-10" db="EMBL/GenBank/DDBJ databases">
        <title>Complete sequence of Desulfovibrio vulgaris str. 'Miyazaki F'.</title>
        <authorList>
            <person name="Lucas S."/>
            <person name="Copeland A."/>
            <person name="Lapidus A."/>
            <person name="Glavina del Rio T."/>
            <person name="Dalin E."/>
            <person name="Tice H."/>
            <person name="Bruce D."/>
            <person name="Goodwin L."/>
            <person name="Pitluck S."/>
            <person name="Sims D."/>
            <person name="Brettin T."/>
            <person name="Detter J.C."/>
            <person name="Han C."/>
            <person name="Larimer F."/>
            <person name="Land M."/>
            <person name="Hauser L."/>
            <person name="Kyrpides N."/>
            <person name="Mikhailova N."/>
            <person name="Hazen T.C."/>
            <person name="Richardson P."/>
        </authorList>
    </citation>
    <scope>NUCLEOTIDE SEQUENCE</scope>
    <source>
        <strain evidence="5">Miyazaki F</strain>
    </source>
</reference>
<feature type="domain" description="PAS" evidence="2">
    <location>
        <begin position="490"/>
        <end position="544"/>
    </location>
</feature>
<dbReference type="InterPro" id="IPR000160">
    <property type="entry name" value="GGDEF_dom"/>
</dbReference>
<dbReference type="Gene3D" id="3.30.450.20">
    <property type="entry name" value="PAS domain"/>
    <property type="match status" value="2"/>
</dbReference>
<dbReference type="SUPFAM" id="SSF55781">
    <property type="entry name" value="GAF domain-like"/>
    <property type="match status" value="1"/>
</dbReference>
<feature type="region of interest" description="Disordered" evidence="1">
    <location>
        <begin position="1"/>
        <end position="59"/>
    </location>
</feature>
<dbReference type="InterPro" id="IPR035965">
    <property type="entry name" value="PAS-like_dom_sf"/>
</dbReference>
<feature type="compositionally biased region" description="Basic and acidic residues" evidence="1">
    <location>
        <begin position="17"/>
        <end position="29"/>
    </location>
</feature>
<name>B8DJE3_NITV9</name>
<dbReference type="SUPFAM" id="SSF55785">
    <property type="entry name" value="PYP-like sensor domain (PAS domain)"/>
    <property type="match status" value="2"/>
</dbReference>
<gene>
    <name evidence="5" type="ordered locus">DvMF_3083</name>
</gene>
<protein>
    <submittedName>
        <fullName evidence="5">Diguanylate cyclase/phosphodiesterase with PAS/PAC sensor(S)</fullName>
    </submittedName>
</protein>
<dbReference type="CDD" id="cd00130">
    <property type="entry name" value="PAS"/>
    <property type="match status" value="1"/>
</dbReference>
<dbReference type="eggNOG" id="COG5001">
    <property type="taxonomic scope" value="Bacteria"/>
</dbReference>
<feature type="region of interest" description="Disordered" evidence="1">
    <location>
        <begin position="71"/>
        <end position="123"/>
    </location>
</feature>
<feature type="domain" description="EAL" evidence="3">
    <location>
        <begin position="813"/>
        <end position="1069"/>
    </location>
</feature>
<evidence type="ECO:0000259" key="3">
    <source>
        <dbReference type="PROSITE" id="PS50883"/>
    </source>
</evidence>
<dbReference type="InterPro" id="IPR001633">
    <property type="entry name" value="EAL_dom"/>
</dbReference>
<dbReference type="PANTHER" id="PTHR44757:SF2">
    <property type="entry name" value="BIOFILM ARCHITECTURE MAINTENANCE PROTEIN MBAA"/>
    <property type="match status" value="1"/>
</dbReference>
<evidence type="ECO:0000313" key="5">
    <source>
        <dbReference type="EMBL" id="ACL10020.1"/>
    </source>
</evidence>
<dbReference type="InterPro" id="IPR029787">
    <property type="entry name" value="Nucleotide_cyclase"/>
</dbReference>
<dbReference type="Pfam" id="PF00563">
    <property type="entry name" value="EAL"/>
    <property type="match status" value="1"/>
</dbReference>
<feature type="compositionally biased region" description="Low complexity" evidence="1">
    <location>
        <begin position="104"/>
        <end position="113"/>
    </location>
</feature>
<dbReference type="Gene3D" id="3.20.20.450">
    <property type="entry name" value="EAL domain"/>
    <property type="match status" value="1"/>
</dbReference>
<dbReference type="HOGENOM" id="CLU_010158_0_0_7"/>
<proteinExistence type="predicted"/>
<dbReference type="InterPro" id="IPR035919">
    <property type="entry name" value="EAL_sf"/>
</dbReference>
<dbReference type="NCBIfam" id="TIGR00254">
    <property type="entry name" value="GGDEF"/>
    <property type="match status" value="1"/>
</dbReference>
<dbReference type="Gene3D" id="3.30.70.270">
    <property type="match status" value="1"/>
</dbReference>
<accession>B8DJE3</accession>
<dbReference type="KEGG" id="dvm:DvMF_3083"/>
<dbReference type="AlphaFoldDB" id="B8DJE3"/>
<feature type="domain" description="GGDEF" evidence="4">
    <location>
        <begin position="671"/>
        <end position="804"/>
    </location>
</feature>
<dbReference type="Pfam" id="PF00990">
    <property type="entry name" value="GGDEF"/>
    <property type="match status" value="1"/>
</dbReference>
<dbReference type="NCBIfam" id="TIGR00229">
    <property type="entry name" value="sensory_box"/>
    <property type="match status" value="1"/>
</dbReference>
<dbReference type="Pfam" id="PF13188">
    <property type="entry name" value="PAS_8"/>
    <property type="match status" value="2"/>
</dbReference>
<organism evidence="5">
    <name type="scientific">Nitratidesulfovibrio vulgaris (strain DSM 19637 / Miyazaki F)</name>
    <name type="common">Desulfovibrio vulgaris</name>
    <dbReference type="NCBI Taxonomy" id="883"/>
    <lineage>
        <taxon>Bacteria</taxon>
        <taxon>Pseudomonadati</taxon>
        <taxon>Thermodesulfobacteriota</taxon>
        <taxon>Desulfovibrionia</taxon>
        <taxon>Desulfovibrionales</taxon>
        <taxon>Desulfovibrionaceae</taxon>
        <taxon>Nitratidesulfovibrio</taxon>
    </lineage>
</organism>
<evidence type="ECO:0000259" key="4">
    <source>
        <dbReference type="PROSITE" id="PS50887"/>
    </source>
</evidence>
<dbReference type="SUPFAM" id="SSF55073">
    <property type="entry name" value="Nucleotide cyclase"/>
    <property type="match status" value="1"/>
</dbReference>
<dbReference type="PROSITE" id="PS50112">
    <property type="entry name" value="PAS"/>
    <property type="match status" value="1"/>
</dbReference>
<dbReference type="PANTHER" id="PTHR44757">
    <property type="entry name" value="DIGUANYLATE CYCLASE DGCP"/>
    <property type="match status" value="1"/>
</dbReference>
<dbReference type="SMART" id="SM00091">
    <property type="entry name" value="PAS"/>
    <property type="match status" value="2"/>
</dbReference>
<feature type="compositionally biased region" description="Polar residues" evidence="1">
    <location>
        <begin position="92"/>
        <end position="103"/>
    </location>
</feature>
<evidence type="ECO:0000256" key="1">
    <source>
        <dbReference type="SAM" id="MobiDB-lite"/>
    </source>
</evidence>
<dbReference type="SMART" id="SM00052">
    <property type="entry name" value="EAL"/>
    <property type="match status" value="1"/>
</dbReference>
<evidence type="ECO:0000259" key="2">
    <source>
        <dbReference type="PROSITE" id="PS50112"/>
    </source>
</evidence>
<dbReference type="SUPFAM" id="SSF141868">
    <property type="entry name" value="EAL domain-like"/>
    <property type="match status" value="1"/>
</dbReference>
<dbReference type="PROSITE" id="PS50883">
    <property type="entry name" value="EAL"/>
    <property type="match status" value="1"/>
</dbReference>
<dbReference type="CDD" id="cd01948">
    <property type="entry name" value="EAL"/>
    <property type="match status" value="1"/>
</dbReference>
<dbReference type="STRING" id="883.DvMF_3083"/>
<dbReference type="PROSITE" id="PS50887">
    <property type="entry name" value="GGDEF"/>
    <property type="match status" value="1"/>
</dbReference>
<dbReference type="InterPro" id="IPR052155">
    <property type="entry name" value="Biofilm_reg_signaling"/>
</dbReference>